<dbReference type="Proteomes" id="UP000019103">
    <property type="component" value="Unassembled WGS sequence"/>
</dbReference>
<sequence length="76" mass="9398">MYQSQSKKYELAVNFLYMPLDELDVYYDLQNIKKILLLIIYIIFEIINPKKSITSKCIYIHIFKYIKQTKFYRLYK</sequence>
<proteinExistence type="predicted"/>
<organism evidence="1 2">
    <name type="scientific">Plasmodium falciparum (isolate Palo Alto / Uganda)</name>
    <dbReference type="NCBI Taxonomy" id="57270"/>
    <lineage>
        <taxon>Eukaryota</taxon>
        <taxon>Sar</taxon>
        <taxon>Alveolata</taxon>
        <taxon>Apicomplexa</taxon>
        <taxon>Aconoidasida</taxon>
        <taxon>Haemosporida</taxon>
        <taxon>Plasmodiidae</taxon>
        <taxon>Plasmodium</taxon>
        <taxon>Plasmodium (Laverania)</taxon>
    </lineage>
</organism>
<evidence type="ECO:0000313" key="1">
    <source>
        <dbReference type="EMBL" id="ETW53365.1"/>
    </source>
</evidence>
<dbReference type="EMBL" id="KI927385">
    <property type="protein sequence ID" value="ETW53365.1"/>
    <property type="molecule type" value="Genomic_DNA"/>
</dbReference>
<accession>W4ITD8</accession>
<dbReference type="AlphaFoldDB" id="W4ITD8"/>
<evidence type="ECO:0000313" key="2">
    <source>
        <dbReference type="Proteomes" id="UP000019103"/>
    </source>
</evidence>
<reference evidence="1 2" key="1">
    <citation type="submission" date="2013-02" db="EMBL/GenBank/DDBJ databases">
        <title>The Genome Annotation of Plasmodium falciparum Palo Alto/Uganda.</title>
        <authorList>
            <consortium name="The Broad Institute Genome Sequencing Platform"/>
            <consortium name="The Broad Institute Genome Sequencing Center for Infectious Disease"/>
            <person name="Neafsey D."/>
            <person name="Hoffman S."/>
            <person name="Volkman S."/>
            <person name="Rosenthal P."/>
            <person name="Walker B."/>
            <person name="Young S.K."/>
            <person name="Zeng Q."/>
            <person name="Gargeya S."/>
            <person name="Fitzgerald M."/>
            <person name="Haas B."/>
            <person name="Abouelleil A."/>
            <person name="Allen A.W."/>
            <person name="Alvarado L."/>
            <person name="Arachchi H.M."/>
            <person name="Berlin A.M."/>
            <person name="Chapman S.B."/>
            <person name="Gainer-Dewar J."/>
            <person name="Goldberg J."/>
            <person name="Griggs A."/>
            <person name="Gujja S."/>
            <person name="Hansen M."/>
            <person name="Howarth C."/>
            <person name="Imamovic A."/>
            <person name="Ireland A."/>
            <person name="Larimer J."/>
            <person name="McCowan C."/>
            <person name="Murphy C."/>
            <person name="Pearson M."/>
            <person name="Poon T.W."/>
            <person name="Priest M."/>
            <person name="Roberts A."/>
            <person name="Saif S."/>
            <person name="Shea T."/>
            <person name="Sisk P."/>
            <person name="Sykes S."/>
            <person name="Wortman J."/>
            <person name="Nusbaum C."/>
            <person name="Birren B."/>
        </authorList>
    </citation>
    <scope>NUCLEOTIDE SEQUENCE [LARGE SCALE GENOMIC DNA]</scope>
    <source>
        <strain evidence="1 2">Palo Alto/Uganda</strain>
    </source>
</reference>
<name>W4ITD8_PLAFP</name>
<protein>
    <submittedName>
        <fullName evidence="1">Uncharacterized protein</fullName>
    </submittedName>
</protein>
<reference evidence="1 2" key="2">
    <citation type="submission" date="2013-02" db="EMBL/GenBank/DDBJ databases">
        <title>The Genome Sequence of Plasmodium falciparum Palo Alto/Uganda.</title>
        <authorList>
            <consortium name="The Broad Institute Genome Sequencing Platform"/>
            <consortium name="The Broad Institute Genome Sequencing Center for Infectious Disease"/>
            <person name="Neafsey D."/>
            <person name="Cheeseman I."/>
            <person name="Volkman S."/>
            <person name="Adams J."/>
            <person name="Walker B."/>
            <person name="Young S.K."/>
            <person name="Zeng Q."/>
            <person name="Gargeya S."/>
            <person name="Fitzgerald M."/>
            <person name="Haas B."/>
            <person name="Abouelleil A."/>
            <person name="Alvarado L."/>
            <person name="Arachchi H.M."/>
            <person name="Berlin A.M."/>
            <person name="Chapman S.B."/>
            <person name="Dewar J."/>
            <person name="Goldberg J."/>
            <person name="Griggs A."/>
            <person name="Gujja S."/>
            <person name="Hansen M."/>
            <person name="Howarth C."/>
            <person name="Imamovic A."/>
            <person name="Larimer J."/>
            <person name="McCowan C."/>
            <person name="Murphy C."/>
            <person name="Neiman D."/>
            <person name="Pearson M."/>
            <person name="Priest M."/>
            <person name="Roberts A."/>
            <person name="Saif S."/>
            <person name="Shea T."/>
            <person name="Sisk P."/>
            <person name="Sykes S."/>
            <person name="Wortman J."/>
            <person name="Nusbaum C."/>
            <person name="Birren B."/>
        </authorList>
    </citation>
    <scope>NUCLEOTIDE SEQUENCE [LARGE SCALE GENOMIC DNA]</scope>
    <source>
        <strain evidence="1 2">Palo Alto/Uganda</strain>
    </source>
</reference>
<gene>
    <name evidence="1" type="ORF">PFUGPA_04380</name>
</gene>